<gene>
    <name evidence="2" type="ordered locus">CAP2UW1_2189</name>
</gene>
<evidence type="ECO:0000256" key="1">
    <source>
        <dbReference type="SAM" id="SignalP"/>
    </source>
</evidence>
<dbReference type="eggNOG" id="ENOG5032YRB">
    <property type="taxonomic scope" value="Bacteria"/>
</dbReference>
<dbReference type="EMBL" id="CP001715">
    <property type="protein sequence ID" value="ACV35481.1"/>
    <property type="molecule type" value="Genomic_DNA"/>
</dbReference>
<dbReference type="KEGG" id="app:CAP2UW1_2189"/>
<dbReference type="HOGENOM" id="CLU_090602_0_0_4"/>
<accession>C7RNZ9</accession>
<evidence type="ECO:0000313" key="2">
    <source>
        <dbReference type="EMBL" id="ACV35481.1"/>
    </source>
</evidence>
<dbReference type="AlphaFoldDB" id="C7RNZ9"/>
<keyword evidence="1" id="KW-0732">Signal</keyword>
<proteinExistence type="predicted"/>
<reference evidence="2" key="2">
    <citation type="submission" date="2009-09" db="EMBL/GenBank/DDBJ databases">
        <title>Complete sequence of chromosome of Candidatus Accumulibacter phosphatis clade IIA str. UW-1.</title>
        <authorList>
            <consortium name="US DOE Joint Genome Institute"/>
            <person name="Martin H.G."/>
            <person name="Ivanova N."/>
            <person name="Kunin V."/>
            <person name="Warnecke F."/>
            <person name="Barry K."/>
            <person name="He S."/>
            <person name="Salamov A."/>
            <person name="Szeto E."/>
            <person name="Dalin E."/>
            <person name="Pangilinan J.L."/>
            <person name="Lapidus A."/>
            <person name="Lowry S."/>
            <person name="Kyrpides N.C."/>
            <person name="McMahon K.D."/>
            <person name="Hugenholtz P."/>
        </authorList>
    </citation>
    <scope>NUCLEOTIDE SEQUENCE [LARGE SCALE GENOMIC DNA]</scope>
    <source>
        <strain evidence="2">UW-1</strain>
    </source>
</reference>
<organism evidence="2">
    <name type="scientific">Accumulibacter regalis</name>
    <dbReference type="NCBI Taxonomy" id="522306"/>
    <lineage>
        <taxon>Bacteria</taxon>
        <taxon>Pseudomonadati</taxon>
        <taxon>Pseudomonadota</taxon>
        <taxon>Betaproteobacteria</taxon>
        <taxon>Candidatus Accumulibacter</taxon>
    </lineage>
</organism>
<dbReference type="Gene3D" id="2.60.120.380">
    <property type="match status" value="1"/>
</dbReference>
<protein>
    <recommendedName>
        <fullName evidence="3">Inhibitor of g-type lysozyme</fullName>
    </recommendedName>
</protein>
<sequence precursor="true">MKTMTTRALAASAALLLAGSLLAAEGPPPPRRERVAFAQGASSATIKGSLKGYAEVDYLVRAAAGQTLQVKLQGSNLQNYFNVLPPGSANAAMYAGNMSAEQSWSGVLPADGDYAIRVYLMRPAARRNESSKYALSVAVTGKPLPPLSAASDAKVAGKAYHATARVPCTLPYQPDVKACDAGVIRRGNDGTATFEAIGSSGVQRRILFVQGKPLAADTMDPVTATRQGDVTVVKVSDNERYDIPDAFLNGG</sequence>
<evidence type="ECO:0008006" key="3">
    <source>
        <dbReference type="Google" id="ProtNLM"/>
    </source>
</evidence>
<dbReference type="STRING" id="522306.CAP2UW1_2189"/>
<reference evidence="2" key="1">
    <citation type="submission" date="2009-08" db="EMBL/GenBank/DDBJ databases">
        <authorList>
            <consortium name="US DOE Joint Genome Institute"/>
            <person name="Lucas S."/>
            <person name="Copeland A."/>
            <person name="Lapidus A."/>
            <person name="Glavina del Rio T."/>
            <person name="Dalin E."/>
            <person name="Tice H."/>
            <person name="Bruce D."/>
            <person name="Barry K."/>
            <person name="Pitluck S."/>
            <person name="Lowry S."/>
            <person name="Larimer F."/>
            <person name="Land M."/>
            <person name="Hauser L."/>
            <person name="Kyrpides N."/>
            <person name="Ivanova N."/>
            <person name="McMahon K.D."/>
            <person name="Hugenholtz P."/>
        </authorList>
    </citation>
    <scope>NUCLEOTIDE SEQUENCE</scope>
    <source>
        <strain evidence="2">UW-1</strain>
    </source>
</reference>
<feature type="signal peptide" evidence="1">
    <location>
        <begin position="1"/>
        <end position="23"/>
    </location>
</feature>
<name>C7RNZ9_ACCRE</name>
<dbReference type="OrthoDB" id="964913at2"/>
<feature type="chain" id="PRO_5002983703" description="Inhibitor of g-type lysozyme" evidence="1">
    <location>
        <begin position="24"/>
        <end position="251"/>
    </location>
</feature>